<proteinExistence type="predicted"/>
<evidence type="ECO:0000259" key="1">
    <source>
        <dbReference type="PROSITE" id="PS50206"/>
    </source>
</evidence>
<dbReference type="CDD" id="cd00158">
    <property type="entry name" value="RHOD"/>
    <property type="match status" value="1"/>
</dbReference>
<dbReference type="OrthoDB" id="496335at2759"/>
<evidence type="ECO:0000313" key="2">
    <source>
        <dbReference type="EMBL" id="GHP06229.1"/>
    </source>
</evidence>
<dbReference type="SUPFAM" id="SSF52821">
    <property type="entry name" value="Rhodanese/Cell cycle control phosphatase"/>
    <property type="match status" value="1"/>
</dbReference>
<dbReference type="AlphaFoldDB" id="A0A830HLY7"/>
<dbReference type="Proteomes" id="UP000660262">
    <property type="component" value="Unassembled WGS sequence"/>
</dbReference>
<dbReference type="EMBL" id="BNJQ01000012">
    <property type="protein sequence ID" value="GHP06229.1"/>
    <property type="molecule type" value="Genomic_DNA"/>
</dbReference>
<dbReference type="Gene3D" id="3.40.250.10">
    <property type="entry name" value="Rhodanese-like domain"/>
    <property type="match status" value="1"/>
</dbReference>
<dbReference type="PANTHER" id="PTHR44920:SF2">
    <property type="entry name" value="RHODANESE DOMAIN-CONTAINING PROTEIN"/>
    <property type="match status" value="1"/>
</dbReference>
<dbReference type="GO" id="GO:0009507">
    <property type="term" value="C:chloroplast"/>
    <property type="evidence" value="ECO:0007669"/>
    <property type="project" value="TreeGrafter"/>
</dbReference>
<reference evidence="2" key="1">
    <citation type="submission" date="2020-10" db="EMBL/GenBank/DDBJ databases">
        <title>Unveiling of a novel bifunctional photoreceptor, Dualchrome1, isolated from a cosmopolitan green alga.</title>
        <authorList>
            <person name="Suzuki S."/>
            <person name="Kawachi M."/>
        </authorList>
    </citation>
    <scope>NUCLEOTIDE SEQUENCE</scope>
    <source>
        <strain evidence="2">NIES 2893</strain>
    </source>
</reference>
<feature type="domain" description="Rhodanese" evidence="1">
    <location>
        <begin position="93"/>
        <end position="239"/>
    </location>
</feature>
<sequence>MALVPRRIVVSRSVPVVASAPAGKCRVISSKAARPLVSRASSTSTNAAAGPRIDPATIEKLPSHAWWPERLAKLQASDAVSVVGPQEAYDLYKEGKAKIVDVRGEVDFEESRIEGSENLPYLIADKNKARWFVGMMLCTKGGFKGRNDDFVAQFEQRFPDKKAPVLVACRRGGELGGTPVTRGDDGRLVYPEGATSYVDPTQSQSLYACYELMQAGYEDLRIIDGGIVQWFYDELPYEDNPFDFKFHPTILPGIVFQLVVVEFAVVQANLKFASQHPEYGVPIYYKWMDAISAMLSGGGGGGGM</sequence>
<dbReference type="PANTHER" id="PTHR44920">
    <property type="entry name" value="RHODANESE-LIKE DOMAIN-CONTAINING PROTEIN 14, CHLOROPLASTIC-RELATED"/>
    <property type="match status" value="1"/>
</dbReference>
<name>A0A830HLY7_9CHLO</name>
<dbReference type="Pfam" id="PF00581">
    <property type="entry name" value="Rhodanese"/>
    <property type="match status" value="1"/>
</dbReference>
<dbReference type="SMART" id="SM00450">
    <property type="entry name" value="RHOD"/>
    <property type="match status" value="1"/>
</dbReference>
<accession>A0A830HLY7</accession>
<dbReference type="InterPro" id="IPR043186">
    <property type="entry name" value="Str14"/>
</dbReference>
<dbReference type="InterPro" id="IPR001763">
    <property type="entry name" value="Rhodanese-like_dom"/>
</dbReference>
<evidence type="ECO:0000313" key="3">
    <source>
        <dbReference type="Proteomes" id="UP000660262"/>
    </source>
</evidence>
<dbReference type="PROSITE" id="PS50206">
    <property type="entry name" value="RHODANESE_3"/>
    <property type="match status" value="1"/>
</dbReference>
<gene>
    <name evidence="2" type="ORF">PPROV_000497600</name>
</gene>
<organism evidence="2 3">
    <name type="scientific">Pycnococcus provasolii</name>
    <dbReference type="NCBI Taxonomy" id="41880"/>
    <lineage>
        <taxon>Eukaryota</taxon>
        <taxon>Viridiplantae</taxon>
        <taxon>Chlorophyta</taxon>
        <taxon>Pseudoscourfieldiophyceae</taxon>
        <taxon>Pseudoscourfieldiales</taxon>
        <taxon>Pycnococcaceae</taxon>
        <taxon>Pycnococcus</taxon>
    </lineage>
</organism>
<keyword evidence="3" id="KW-1185">Reference proteome</keyword>
<dbReference type="InterPro" id="IPR036873">
    <property type="entry name" value="Rhodanese-like_dom_sf"/>
</dbReference>
<comment type="caution">
    <text evidence="2">The sequence shown here is derived from an EMBL/GenBank/DDBJ whole genome shotgun (WGS) entry which is preliminary data.</text>
</comment>
<protein>
    <recommendedName>
        <fullName evidence="1">Rhodanese domain-containing protein</fullName>
    </recommendedName>
</protein>